<evidence type="ECO:0000313" key="5">
    <source>
        <dbReference type="Proteomes" id="UP000619761"/>
    </source>
</evidence>
<dbReference type="RefSeq" id="WP_189415254.1">
    <property type="nucleotide sequence ID" value="NZ_BMYZ01000001.1"/>
</dbReference>
<dbReference type="PANTHER" id="PTHR12558">
    <property type="entry name" value="CELL DIVISION CYCLE 16,23,27"/>
    <property type="match status" value="1"/>
</dbReference>
<dbReference type="SMART" id="SM00028">
    <property type="entry name" value="TPR"/>
    <property type="match status" value="4"/>
</dbReference>
<feature type="signal peptide" evidence="2">
    <location>
        <begin position="1"/>
        <end position="17"/>
    </location>
</feature>
<evidence type="ECO:0000256" key="1">
    <source>
        <dbReference type="PROSITE-ProRule" id="PRU00339"/>
    </source>
</evidence>
<gene>
    <name evidence="4" type="ORF">GCM10011613_02160</name>
</gene>
<dbReference type="SUPFAM" id="SSF48452">
    <property type="entry name" value="TPR-like"/>
    <property type="match status" value="1"/>
</dbReference>
<protein>
    <recommendedName>
        <fullName evidence="3">Transglutaminase-like domain-containing protein</fullName>
    </recommendedName>
</protein>
<evidence type="ECO:0000259" key="3">
    <source>
        <dbReference type="Pfam" id="PF01841"/>
    </source>
</evidence>
<dbReference type="InterPro" id="IPR038765">
    <property type="entry name" value="Papain-like_cys_pep_sf"/>
</dbReference>
<evidence type="ECO:0000313" key="4">
    <source>
        <dbReference type="EMBL" id="GGY62266.1"/>
    </source>
</evidence>
<dbReference type="PANTHER" id="PTHR12558:SF13">
    <property type="entry name" value="CELL DIVISION CYCLE PROTEIN 27 HOMOLOG"/>
    <property type="match status" value="1"/>
</dbReference>
<accession>A0ABQ3ANI5</accession>
<dbReference type="Proteomes" id="UP000619761">
    <property type="component" value="Unassembled WGS sequence"/>
</dbReference>
<dbReference type="PROSITE" id="PS51257">
    <property type="entry name" value="PROKAR_LIPOPROTEIN"/>
    <property type="match status" value="1"/>
</dbReference>
<feature type="repeat" description="TPR" evidence="1">
    <location>
        <begin position="246"/>
        <end position="279"/>
    </location>
</feature>
<comment type="caution">
    <text evidence="4">The sequence shown here is derived from an EMBL/GenBank/DDBJ whole genome shotgun (WGS) entry which is preliminary data.</text>
</comment>
<evidence type="ECO:0000256" key="2">
    <source>
        <dbReference type="SAM" id="SignalP"/>
    </source>
</evidence>
<keyword evidence="5" id="KW-1185">Reference proteome</keyword>
<dbReference type="Gene3D" id="3.10.620.30">
    <property type="match status" value="1"/>
</dbReference>
<dbReference type="SUPFAM" id="SSF54001">
    <property type="entry name" value="Cysteine proteinases"/>
    <property type="match status" value="1"/>
</dbReference>
<dbReference type="InterPro" id="IPR019734">
    <property type="entry name" value="TPR_rpt"/>
</dbReference>
<feature type="domain" description="Transglutaminase-like" evidence="3">
    <location>
        <begin position="70"/>
        <end position="143"/>
    </location>
</feature>
<dbReference type="PROSITE" id="PS50005">
    <property type="entry name" value="TPR"/>
    <property type="match status" value="1"/>
</dbReference>
<reference evidence="5" key="1">
    <citation type="journal article" date="2019" name="Int. J. Syst. Evol. Microbiol.">
        <title>The Global Catalogue of Microorganisms (GCM) 10K type strain sequencing project: providing services to taxonomists for standard genome sequencing and annotation.</title>
        <authorList>
            <consortium name="The Broad Institute Genomics Platform"/>
            <consortium name="The Broad Institute Genome Sequencing Center for Infectious Disease"/>
            <person name="Wu L."/>
            <person name="Ma J."/>
        </authorList>
    </citation>
    <scope>NUCLEOTIDE SEQUENCE [LARGE SCALE GENOMIC DNA]</scope>
    <source>
        <strain evidence="5">KCTC 32239</strain>
    </source>
</reference>
<dbReference type="EMBL" id="BMYZ01000001">
    <property type="protein sequence ID" value="GGY62266.1"/>
    <property type="molecule type" value="Genomic_DNA"/>
</dbReference>
<dbReference type="Pfam" id="PF01841">
    <property type="entry name" value="Transglut_core"/>
    <property type="match status" value="1"/>
</dbReference>
<organism evidence="4 5">
    <name type="scientific">Cellvibrio zantedeschiae</name>
    <dbReference type="NCBI Taxonomy" id="1237077"/>
    <lineage>
        <taxon>Bacteria</taxon>
        <taxon>Pseudomonadati</taxon>
        <taxon>Pseudomonadota</taxon>
        <taxon>Gammaproteobacteria</taxon>
        <taxon>Cellvibrionales</taxon>
        <taxon>Cellvibrionaceae</taxon>
        <taxon>Cellvibrio</taxon>
    </lineage>
</organism>
<name>A0ABQ3ANI5_9GAMM</name>
<proteinExistence type="predicted"/>
<dbReference type="Gene3D" id="1.25.40.10">
    <property type="entry name" value="Tetratricopeptide repeat domain"/>
    <property type="match status" value="2"/>
</dbReference>
<keyword evidence="1" id="KW-0802">TPR repeat</keyword>
<feature type="chain" id="PRO_5046070246" description="Transglutaminase-like domain-containing protein" evidence="2">
    <location>
        <begin position="18"/>
        <end position="385"/>
    </location>
</feature>
<keyword evidence="2" id="KW-0732">Signal</keyword>
<dbReference type="InterPro" id="IPR002931">
    <property type="entry name" value="Transglutaminase-like"/>
</dbReference>
<sequence length="385" mass="43958">MIRVCLVKFFIVLCALAAAGCTTVGSGQPVQAYSANVADLLSGKAILGHPVSDAELPDLDIFQVTPEMEAFAKKATRHGESYYAKVKNLHIALLSSEQYGGRAIAYHAYVTEVPAVTFEQRRANCLSFTLLYVALARSVGINALVNEVEIPPTWDLRNKKEMVFLRHVNVKVPMSRENPNILNNDDVIIDLEMDRYRSNYRQHSISDVLAAAQFYSNRAMEYLENKNYIDAFLSLRKSISLNDRQTYVWSNLGALYSRMNLWREAELSYLHGLEIDPEDLTVMNNLSYLYRQIGNKDLAAKYSRMAQRYRESNPFFQYNLALSAYDQSDYAAALDFVTRALQLEANDIRFYELAASIYEKQGRVSKRAEMLKKIKKLKPLELYKD</sequence>
<dbReference type="InterPro" id="IPR011990">
    <property type="entry name" value="TPR-like_helical_dom_sf"/>
</dbReference>